<dbReference type="PANTHER" id="PTHR11592">
    <property type="entry name" value="GLUTATHIONE PEROXIDASE"/>
    <property type="match status" value="1"/>
</dbReference>
<dbReference type="InterPro" id="IPR029760">
    <property type="entry name" value="GPX_CS"/>
</dbReference>
<dbReference type="EMBL" id="MCBS01024934">
    <property type="protein sequence ID" value="RKF72109.1"/>
    <property type="molecule type" value="Genomic_DNA"/>
</dbReference>
<dbReference type="AlphaFoldDB" id="A0A420IC25"/>
<dbReference type="FunFam" id="3.40.30.10:FF:000010">
    <property type="entry name" value="Glutathione peroxidase"/>
    <property type="match status" value="1"/>
</dbReference>
<evidence type="ECO:0000256" key="2">
    <source>
        <dbReference type="ARBA" id="ARBA00022559"/>
    </source>
</evidence>
<dbReference type="PRINTS" id="PR01011">
    <property type="entry name" value="GLUTPROXDASE"/>
</dbReference>
<comment type="catalytic activity">
    <reaction evidence="6">
        <text>a hydroperoxide + [thioredoxin]-dithiol = an alcohol + [thioredoxin]-disulfide + H2O</text>
        <dbReference type="Rhea" id="RHEA:62620"/>
        <dbReference type="Rhea" id="RHEA-COMP:10698"/>
        <dbReference type="Rhea" id="RHEA-COMP:10700"/>
        <dbReference type="ChEBI" id="CHEBI:15377"/>
        <dbReference type="ChEBI" id="CHEBI:29950"/>
        <dbReference type="ChEBI" id="CHEBI:30879"/>
        <dbReference type="ChEBI" id="CHEBI:35924"/>
        <dbReference type="ChEBI" id="CHEBI:50058"/>
        <dbReference type="EC" id="1.11.1.24"/>
    </reaction>
</comment>
<name>A0A420IC25_9PEZI</name>
<dbReference type="SUPFAM" id="SSF52833">
    <property type="entry name" value="Thioredoxin-like"/>
    <property type="match status" value="1"/>
</dbReference>
<comment type="similarity">
    <text evidence="1 8">Belongs to the glutathione peroxidase family.</text>
</comment>
<evidence type="ECO:0000256" key="4">
    <source>
        <dbReference type="ARBA" id="ARBA00023002"/>
    </source>
</evidence>
<keyword evidence="5" id="KW-0676">Redox-active center</keyword>
<dbReference type="InterPro" id="IPR000889">
    <property type="entry name" value="Glutathione_peroxidase"/>
</dbReference>
<dbReference type="InterPro" id="IPR029759">
    <property type="entry name" value="GPX_AS"/>
</dbReference>
<evidence type="ECO:0000259" key="9">
    <source>
        <dbReference type="PROSITE" id="PS51352"/>
    </source>
</evidence>
<dbReference type="PROSITE" id="PS51352">
    <property type="entry name" value="THIOREDOXIN_2"/>
    <property type="match status" value="1"/>
</dbReference>
<keyword evidence="3" id="KW-0049">Antioxidant</keyword>
<organism evidence="10 11">
    <name type="scientific">Golovinomyces cichoracearum</name>
    <dbReference type="NCBI Taxonomy" id="62708"/>
    <lineage>
        <taxon>Eukaryota</taxon>
        <taxon>Fungi</taxon>
        <taxon>Dikarya</taxon>
        <taxon>Ascomycota</taxon>
        <taxon>Pezizomycotina</taxon>
        <taxon>Leotiomycetes</taxon>
        <taxon>Erysiphales</taxon>
        <taxon>Erysiphaceae</taxon>
        <taxon>Golovinomyces</taxon>
    </lineage>
</organism>
<evidence type="ECO:0000256" key="5">
    <source>
        <dbReference type="ARBA" id="ARBA00023284"/>
    </source>
</evidence>
<keyword evidence="4 8" id="KW-0560">Oxidoreductase</keyword>
<evidence type="ECO:0000256" key="6">
    <source>
        <dbReference type="ARBA" id="ARBA00049091"/>
    </source>
</evidence>
<evidence type="ECO:0000256" key="1">
    <source>
        <dbReference type="ARBA" id="ARBA00006926"/>
    </source>
</evidence>
<comment type="caution">
    <text evidence="10">The sequence shown here is derived from an EMBL/GenBank/DDBJ whole genome shotgun (WGS) entry which is preliminary data.</text>
</comment>
<gene>
    <name evidence="10" type="ORF">GcM1_249190</name>
</gene>
<sequence length="167" mass="18660">MVSGQSFYDFKPLDAKGQPVNLAEYRDKVVLVVNTASKCGFTPQFKGLEKLYKSISVAHPNKFVVLGFPCNQFGSQDPGSNDEIQNFCQVNYGVSFPVLAKVNVNGNNAEPLFEWLKEEKPGLLGLKRVKWNFEKWLISKNGTVVNRWASTATPESLESPILQEISM</sequence>
<dbReference type="InterPro" id="IPR013766">
    <property type="entry name" value="Thioredoxin_domain"/>
</dbReference>
<dbReference type="PANTHER" id="PTHR11592:SF78">
    <property type="entry name" value="GLUTATHIONE PEROXIDASE"/>
    <property type="match status" value="1"/>
</dbReference>
<dbReference type="PIRSF" id="PIRSF000303">
    <property type="entry name" value="Glutathion_perox"/>
    <property type="match status" value="1"/>
</dbReference>
<dbReference type="CDD" id="cd00340">
    <property type="entry name" value="GSH_Peroxidase"/>
    <property type="match status" value="1"/>
</dbReference>
<evidence type="ECO:0000256" key="7">
    <source>
        <dbReference type="PIRSR" id="PIRSR000303-1"/>
    </source>
</evidence>
<dbReference type="Proteomes" id="UP000285326">
    <property type="component" value="Unassembled WGS sequence"/>
</dbReference>
<evidence type="ECO:0000313" key="11">
    <source>
        <dbReference type="Proteomes" id="UP000285326"/>
    </source>
</evidence>
<dbReference type="PROSITE" id="PS51355">
    <property type="entry name" value="GLUTATHIONE_PEROXID_3"/>
    <property type="match status" value="1"/>
</dbReference>
<evidence type="ECO:0000256" key="3">
    <source>
        <dbReference type="ARBA" id="ARBA00022862"/>
    </source>
</evidence>
<keyword evidence="2 8" id="KW-0575">Peroxidase</keyword>
<feature type="domain" description="Thioredoxin" evidence="9">
    <location>
        <begin position="1"/>
        <end position="166"/>
    </location>
</feature>
<dbReference type="Pfam" id="PF00255">
    <property type="entry name" value="GSHPx"/>
    <property type="match status" value="1"/>
</dbReference>
<dbReference type="PROSITE" id="PS00763">
    <property type="entry name" value="GLUTATHIONE_PEROXID_2"/>
    <property type="match status" value="1"/>
</dbReference>
<reference evidence="10 11" key="1">
    <citation type="journal article" date="2018" name="BMC Genomics">
        <title>Comparative genome analyses reveal sequence features reflecting distinct modes of host-adaptation between dicot and monocot powdery mildew.</title>
        <authorList>
            <person name="Wu Y."/>
            <person name="Ma X."/>
            <person name="Pan Z."/>
            <person name="Kale S.D."/>
            <person name="Song Y."/>
            <person name="King H."/>
            <person name="Zhang Q."/>
            <person name="Presley C."/>
            <person name="Deng X."/>
            <person name="Wei C.I."/>
            <person name="Xiao S."/>
        </authorList>
    </citation>
    <scope>NUCLEOTIDE SEQUENCE [LARGE SCALE GENOMIC DNA]</scope>
    <source>
        <strain evidence="10">UMSG1</strain>
    </source>
</reference>
<dbReference type="GO" id="GO:0140824">
    <property type="term" value="F:thioredoxin-dependent peroxiredoxin activity"/>
    <property type="evidence" value="ECO:0007669"/>
    <property type="project" value="UniProtKB-EC"/>
</dbReference>
<dbReference type="PROSITE" id="PS00460">
    <property type="entry name" value="GLUTATHIONE_PEROXID_1"/>
    <property type="match status" value="1"/>
</dbReference>
<dbReference type="GO" id="GO:0034599">
    <property type="term" value="P:cellular response to oxidative stress"/>
    <property type="evidence" value="ECO:0007669"/>
    <property type="project" value="TreeGrafter"/>
</dbReference>
<proteinExistence type="inferred from homology"/>
<feature type="active site" evidence="7">
    <location>
        <position position="39"/>
    </location>
</feature>
<dbReference type="InterPro" id="IPR036249">
    <property type="entry name" value="Thioredoxin-like_sf"/>
</dbReference>
<evidence type="ECO:0000313" key="10">
    <source>
        <dbReference type="EMBL" id="RKF72109.1"/>
    </source>
</evidence>
<accession>A0A420IC25</accession>
<protein>
    <recommendedName>
        <fullName evidence="8">Glutathione peroxidase</fullName>
    </recommendedName>
</protein>
<dbReference type="Gene3D" id="3.40.30.10">
    <property type="entry name" value="Glutaredoxin"/>
    <property type="match status" value="1"/>
</dbReference>
<evidence type="ECO:0000256" key="8">
    <source>
        <dbReference type="RuleBase" id="RU000499"/>
    </source>
</evidence>